<protein>
    <recommendedName>
        <fullName evidence="4">DUF1648 domain-containing protein</fullName>
    </recommendedName>
</protein>
<sequence length="227" mass="25042">MKKTLWTLPLAAVVLYNLWVLWLESENLLPDPLATHWGIGGVADGFSDVAGHLIWANIALLIVSGLFAWVLVQPKIHQSVRKLLVAIIGYFTIFIFGLMIAVVWIQIGLSDASQVRFGAEVIWFLLPVFALIPLMLSMPKVVIGGDFQVRLWGITFLRLSFAEITSVSERLIRPAEFGGWGLRMGRDSVAFIPSKGPALEILTASGQVILVRSNQVDNLIAAVRARI</sequence>
<organism evidence="2 3">
    <name type="scientific">Aquiluna borgnonia</name>
    <dbReference type="NCBI Taxonomy" id="2499157"/>
    <lineage>
        <taxon>Bacteria</taxon>
        <taxon>Bacillati</taxon>
        <taxon>Actinomycetota</taxon>
        <taxon>Actinomycetes</taxon>
        <taxon>Micrococcales</taxon>
        <taxon>Microbacteriaceae</taxon>
        <taxon>Luna cluster</taxon>
        <taxon>Luna-1 subcluster</taxon>
        <taxon>Aquiluna</taxon>
    </lineage>
</organism>
<evidence type="ECO:0000313" key="2">
    <source>
        <dbReference type="EMBL" id="QKJ25143.1"/>
    </source>
</evidence>
<dbReference type="KEGG" id="aqg:HRU87_02805"/>
<keyword evidence="3" id="KW-1185">Reference proteome</keyword>
<evidence type="ECO:0000313" key="3">
    <source>
        <dbReference type="Proteomes" id="UP000501003"/>
    </source>
</evidence>
<feature type="transmembrane region" description="Helical" evidence="1">
    <location>
        <begin position="53"/>
        <end position="72"/>
    </location>
</feature>
<dbReference type="AlphaFoldDB" id="A0A7D4Q4K7"/>
<reference evidence="2 3" key="1">
    <citation type="submission" date="2020-05" db="EMBL/GenBank/DDBJ databases">
        <title>Aquirufa sp. strain 15G-AUS-rot a new Aquirufa species.</title>
        <authorList>
            <person name="Pitt A."/>
            <person name="Hahn M.W."/>
        </authorList>
    </citation>
    <scope>NUCLEOTIDE SEQUENCE [LARGE SCALE GENOMIC DNA]</scope>
    <source>
        <strain evidence="2 3">15G-AUS-rot</strain>
    </source>
</reference>
<proteinExistence type="predicted"/>
<feature type="transmembrane region" description="Helical" evidence="1">
    <location>
        <begin position="121"/>
        <end position="143"/>
    </location>
</feature>
<evidence type="ECO:0000256" key="1">
    <source>
        <dbReference type="SAM" id="Phobius"/>
    </source>
</evidence>
<name>A0A7D4Q4K7_9MICO</name>
<dbReference type="RefSeq" id="WP_173493440.1">
    <property type="nucleotide sequence ID" value="NZ_CP054056.1"/>
</dbReference>
<keyword evidence="1" id="KW-0472">Membrane</keyword>
<feature type="transmembrane region" description="Helical" evidence="1">
    <location>
        <begin position="84"/>
        <end position="109"/>
    </location>
</feature>
<dbReference type="Proteomes" id="UP000501003">
    <property type="component" value="Chromosome"/>
</dbReference>
<keyword evidence="1" id="KW-1133">Transmembrane helix</keyword>
<dbReference type="EMBL" id="CP054056">
    <property type="protein sequence ID" value="QKJ25143.1"/>
    <property type="molecule type" value="Genomic_DNA"/>
</dbReference>
<keyword evidence="1" id="KW-0812">Transmembrane</keyword>
<evidence type="ECO:0008006" key="4">
    <source>
        <dbReference type="Google" id="ProtNLM"/>
    </source>
</evidence>
<accession>A0A7D4Q4K7</accession>
<feature type="transmembrane region" description="Helical" evidence="1">
    <location>
        <begin position="5"/>
        <end position="23"/>
    </location>
</feature>
<gene>
    <name evidence="2" type="ORF">HRU87_02805</name>
</gene>